<reference evidence="1 2" key="1">
    <citation type="submission" date="2007-04" db="EMBL/GenBank/DDBJ databases">
        <authorList>
            <person name="Fulton L."/>
            <person name="Clifton S."/>
            <person name="Fulton B."/>
            <person name="Xu J."/>
            <person name="Minx P."/>
            <person name="Pepin K.H."/>
            <person name="Johnson M."/>
            <person name="Thiruvilangam P."/>
            <person name="Bhonagiri V."/>
            <person name="Nash W.E."/>
            <person name="Mardis E.R."/>
            <person name="Wilson R.K."/>
        </authorList>
    </citation>
    <scope>NUCLEOTIDE SEQUENCE [LARGE SCALE GENOMIC DNA]</scope>
    <source>
        <strain evidence="1 2">ATCC 29799</strain>
    </source>
</reference>
<accession>A6NSS4</accession>
<comment type="caution">
    <text evidence="1">The sequence shown here is derived from an EMBL/GenBank/DDBJ whole genome shotgun (WGS) entry which is preliminary data.</text>
</comment>
<sequence length="73" mass="8318">MQKEKMQSRSLRDCISIKNQVFRLSKLWMIQAMPEISANRIIPPMALLNSAPKNIPPMLAATIMMTETTVLNM</sequence>
<evidence type="ECO:0000313" key="2">
    <source>
        <dbReference type="Proteomes" id="UP000003639"/>
    </source>
</evidence>
<dbReference type="AlphaFoldDB" id="A6NSS4"/>
<dbReference type="Proteomes" id="UP000003639">
    <property type="component" value="Unassembled WGS sequence"/>
</dbReference>
<protein>
    <submittedName>
        <fullName evidence="1">Uncharacterized protein</fullName>
    </submittedName>
</protein>
<dbReference type="EMBL" id="AAXG02000009">
    <property type="protein sequence ID" value="EDN00902.1"/>
    <property type="molecule type" value="Genomic_DNA"/>
</dbReference>
<organism evidence="1 2">
    <name type="scientific">Pseudoflavonifractor capillosus ATCC 29799</name>
    <dbReference type="NCBI Taxonomy" id="411467"/>
    <lineage>
        <taxon>Bacteria</taxon>
        <taxon>Bacillati</taxon>
        <taxon>Bacillota</taxon>
        <taxon>Clostridia</taxon>
        <taxon>Eubacteriales</taxon>
        <taxon>Oscillospiraceae</taxon>
        <taxon>Pseudoflavonifractor</taxon>
    </lineage>
</organism>
<proteinExistence type="predicted"/>
<keyword evidence="2" id="KW-1185">Reference proteome</keyword>
<gene>
    <name evidence="1" type="ORF">BACCAP_01254</name>
</gene>
<evidence type="ECO:0000313" key="1">
    <source>
        <dbReference type="EMBL" id="EDN00902.1"/>
    </source>
</evidence>
<name>A6NSS4_9FIRM</name>
<reference evidence="1 2" key="2">
    <citation type="submission" date="2007-06" db="EMBL/GenBank/DDBJ databases">
        <title>Draft genome sequence of Pseudoflavonifractor capillosus ATCC 29799.</title>
        <authorList>
            <person name="Sudarsanam P."/>
            <person name="Ley R."/>
            <person name="Guruge J."/>
            <person name="Turnbaugh P.J."/>
            <person name="Mahowald M."/>
            <person name="Liep D."/>
            <person name="Gordon J."/>
        </authorList>
    </citation>
    <scope>NUCLEOTIDE SEQUENCE [LARGE SCALE GENOMIC DNA]</scope>
    <source>
        <strain evidence="1 2">ATCC 29799</strain>
    </source>
</reference>